<evidence type="ECO:0000313" key="3">
    <source>
        <dbReference type="EMBL" id="SAM04628.1"/>
    </source>
</evidence>
<feature type="signal peptide" evidence="2">
    <location>
        <begin position="1"/>
        <end position="18"/>
    </location>
</feature>
<dbReference type="Proteomes" id="UP000078561">
    <property type="component" value="Unassembled WGS sequence"/>
</dbReference>
<organism evidence="3">
    <name type="scientific">Absidia glauca</name>
    <name type="common">Pin mould</name>
    <dbReference type="NCBI Taxonomy" id="4829"/>
    <lineage>
        <taxon>Eukaryota</taxon>
        <taxon>Fungi</taxon>
        <taxon>Fungi incertae sedis</taxon>
        <taxon>Mucoromycota</taxon>
        <taxon>Mucoromycotina</taxon>
        <taxon>Mucoromycetes</taxon>
        <taxon>Mucorales</taxon>
        <taxon>Cunninghamellaceae</taxon>
        <taxon>Absidia</taxon>
    </lineage>
</organism>
<dbReference type="InParanoid" id="A0A168QGA2"/>
<accession>A0A168QGA2</accession>
<sequence>MKIPLIYVSIMMASLVNAGETFFELPARDNTVIAAGRTIELKVSQMPDSDGKPVSANVYAEGSDDLVMTVNTWSSGSVSDDRKNNFRFMWPIPSNLCPGSYYVKIDAKNDQDDNDTYRSRTIIVRPSNVYQAGGSTVPPSNQGTMKCGGRSAAAAPNRLNPPMTKGALLSNLGEGSIL</sequence>
<feature type="chain" id="PRO_5007899878" evidence="2">
    <location>
        <begin position="19"/>
        <end position="178"/>
    </location>
</feature>
<name>A0A168QGA2_ABSGL</name>
<evidence type="ECO:0000256" key="2">
    <source>
        <dbReference type="SAM" id="SignalP"/>
    </source>
</evidence>
<dbReference type="EMBL" id="LT554414">
    <property type="protein sequence ID" value="SAM04628.1"/>
    <property type="molecule type" value="Genomic_DNA"/>
</dbReference>
<keyword evidence="2" id="KW-0732">Signal</keyword>
<protein>
    <submittedName>
        <fullName evidence="3">Uncharacterized protein</fullName>
    </submittedName>
</protein>
<dbReference type="AlphaFoldDB" id="A0A168QGA2"/>
<feature type="region of interest" description="Disordered" evidence="1">
    <location>
        <begin position="130"/>
        <end position="167"/>
    </location>
</feature>
<feature type="compositionally biased region" description="Polar residues" evidence="1">
    <location>
        <begin position="130"/>
        <end position="144"/>
    </location>
</feature>
<evidence type="ECO:0000313" key="4">
    <source>
        <dbReference type="Proteomes" id="UP000078561"/>
    </source>
</evidence>
<reference evidence="3" key="1">
    <citation type="submission" date="2016-04" db="EMBL/GenBank/DDBJ databases">
        <authorList>
            <person name="Evans L.H."/>
            <person name="Alamgir A."/>
            <person name="Owens N."/>
            <person name="Weber N.D."/>
            <person name="Virtaneva K."/>
            <person name="Barbian K."/>
            <person name="Babar A."/>
            <person name="Rosenke K."/>
        </authorList>
    </citation>
    <scope>NUCLEOTIDE SEQUENCE [LARGE SCALE GENOMIC DNA]</scope>
    <source>
        <strain evidence="3">CBS 101.48</strain>
    </source>
</reference>
<evidence type="ECO:0000256" key="1">
    <source>
        <dbReference type="SAM" id="MobiDB-lite"/>
    </source>
</evidence>
<proteinExistence type="predicted"/>
<gene>
    <name evidence="3" type="primary">ABSGL_10494.1 scaffold 12026</name>
</gene>
<keyword evidence="4" id="KW-1185">Reference proteome</keyword>